<organism evidence="2 3">
    <name type="scientific">Mucilaginibacter ginsenosidivorans</name>
    <dbReference type="NCBI Taxonomy" id="398053"/>
    <lineage>
        <taxon>Bacteria</taxon>
        <taxon>Pseudomonadati</taxon>
        <taxon>Bacteroidota</taxon>
        <taxon>Sphingobacteriia</taxon>
        <taxon>Sphingobacteriales</taxon>
        <taxon>Sphingobacteriaceae</taxon>
        <taxon>Mucilaginibacter</taxon>
    </lineage>
</organism>
<dbReference type="Proteomes" id="UP000321479">
    <property type="component" value="Chromosome"/>
</dbReference>
<keyword evidence="1" id="KW-1133">Transmembrane helix</keyword>
<evidence type="ECO:0000313" key="2">
    <source>
        <dbReference type="EMBL" id="QEC62765.1"/>
    </source>
</evidence>
<reference evidence="2 3" key="1">
    <citation type="journal article" date="2017" name="Curr. Microbiol.">
        <title>Mucilaginibacter ginsenosidivorans sp. nov., Isolated from Soil of Ginseng Field.</title>
        <authorList>
            <person name="Kim M.M."/>
            <person name="Siddiqi M.Z."/>
            <person name="Im W.T."/>
        </authorList>
    </citation>
    <scope>NUCLEOTIDE SEQUENCE [LARGE SCALE GENOMIC DNA]</scope>
    <source>
        <strain evidence="2 3">Gsoil 3017</strain>
    </source>
</reference>
<dbReference type="RefSeq" id="WP_147031342.1">
    <property type="nucleotide sequence ID" value="NZ_CP042436.1"/>
</dbReference>
<evidence type="ECO:0000313" key="3">
    <source>
        <dbReference type="Proteomes" id="UP000321479"/>
    </source>
</evidence>
<name>A0A5B8UVK1_9SPHI</name>
<dbReference type="EMBL" id="CP042436">
    <property type="protein sequence ID" value="QEC62765.1"/>
    <property type="molecule type" value="Genomic_DNA"/>
</dbReference>
<accession>A0A5B8UVK1</accession>
<feature type="transmembrane region" description="Helical" evidence="1">
    <location>
        <begin position="9"/>
        <end position="32"/>
    </location>
</feature>
<dbReference type="AlphaFoldDB" id="A0A5B8UVK1"/>
<protein>
    <submittedName>
        <fullName evidence="2">Uncharacterized protein</fullName>
    </submittedName>
</protein>
<keyword evidence="3" id="KW-1185">Reference proteome</keyword>
<evidence type="ECO:0000256" key="1">
    <source>
        <dbReference type="SAM" id="Phobius"/>
    </source>
</evidence>
<proteinExistence type="predicted"/>
<dbReference type="KEGG" id="mgin:FRZ54_09270"/>
<keyword evidence="1" id="KW-0812">Transmembrane</keyword>
<gene>
    <name evidence="2" type="ORF">FRZ54_09270</name>
</gene>
<sequence>MKTKTIKKIALYSVSVFLFLVVVLAVHIYWVYRPKALGPYSKTMARIDIKQPITQDDANKISAWMYHQKGIDHVLVNPDSRIVVFTFFPIKTSGDKIVNNFKSDFHMNAERFVPTEADLAGSCPVAKTSVTYKVYKFIEHIL</sequence>
<dbReference type="OrthoDB" id="793749at2"/>
<keyword evidence="1" id="KW-0472">Membrane</keyword>